<evidence type="ECO:0000256" key="4">
    <source>
        <dbReference type="SAM" id="MobiDB-lite"/>
    </source>
</evidence>
<dbReference type="RefSeq" id="WP_051747697.1">
    <property type="nucleotide sequence ID" value="NZ_KL503830.1"/>
</dbReference>
<dbReference type="InterPro" id="IPR006162">
    <property type="entry name" value="Ppantetheine_attach_site"/>
</dbReference>
<dbReference type="Pfam" id="PF00550">
    <property type="entry name" value="PP-binding"/>
    <property type="match status" value="4"/>
</dbReference>
<dbReference type="PROSITE" id="PS00455">
    <property type="entry name" value="AMP_BINDING"/>
    <property type="match status" value="4"/>
</dbReference>
<dbReference type="InterPro" id="IPR036736">
    <property type="entry name" value="ACP-like_sf"/>
</dbReference>
<gene>
    <name evidence="6" type="ORF">DJ64_14605</name>
</gene>
<evidence type="ECO:0000256" key="2">
    <source>
        <dbReference type="ARBA" id="ARBA00022450"/>
    </source>
</evidence>
<dbReference type="EMBL" id="JJMG01000187">
    <property type="protein sequence ID" value="KEG39405.1"/>
    <property type="molecule type" value="Genomic_DNA"/>
</dbReference>
<dbReference type="Gene3D" id="1.10.1200.10">
    <property type="entry name" value="ACP-like"/>
    <property type="match status" value="4"/>
</dbReference>
<protein>
    <recommendedName>
        <fullName evidence="5">Carrier domain-containing protein</fullName>
    </recommendedName>
</protein>
<feature type="compositionally biased region" description="Basic and acidic residues" evidence="4">
    <location>
        <begin position="1987"/>
        <end position="2001"/>
    </location>
</feature>
<dbReference type="InterPro" id="IPR045851">
    <property type="entry name" value="AMP-bd_C_sf"/>
</dbReference>
<comment type="cofactor">
    <cofactor evidence="1">
        <name>pantetheine 4'-phosphate</name>
        <dbReference type="ChEBI" id="CHEBI:47942"/>
    </cofactor>
</comment>
<dbReference type="Gene3D" id="2.30.38.10">
    <property type="entry name" value="Luciferase, Domain 3"/>
    <property type="match status" value="2"/>
</dbReference>
<dbReference type="InterPro" id="IPR000873">
    <property type="entry name" value="AMP-dep_synth/lig_dom"/>
</dbReference>
<feature type="region of interest" description="Disordered" evidence="4">
    <location>
        <begin position="1987"/>
        <end position="2008"/>
    </location>
</feature>
<evidence type="ECO:0000313" key="7">
    <source>
        <dbReference type="Proteomes" id="UP000027632"/>
    </source>
</evidence>
<dbReference type="SUPFAM" id="SSF52777">
    <property type="entry name" value="CoA-dependent acyltransferases"/>
    <property type="match status" value="9"/>
</dbReference>
<dbReference type="Pfam" id="PF00501">
    <property type="entry name" value="AMP-binding"/>
    <property type="match status" value="4"/>
</dbReference>
<feature type="domain" description="Carrier" evidence="5">
    <location>
        <begin position="952"/>
        <end position="1027"/>
    </location>
</feature>
<dbReference type="PANTHER" id="PTHR45527:SF1">
    <property type="entry name" value="FATTY ACID SYNTHASE"/>
    <property type="match status" value="1"/>
</dbReference>
<dbReference type="Gene3D" id="3.40.50.12780">
    <property type="entry name" value="N-terminal domain of ligase-like"/>
    <property type="match status" value="2"/>
</dbReference>
<dbReference type="CDD" id="cd05930">
    <property type="entry name" value="A_NRPS"/>
    <property type="match status" value="1"/>
</dbReference>
<dbReference type="CDD" id="cd19540">
    <property type="entry name" value="LCL_NRPS-like"/>
    <property type="match status" value="3"/>
</dbReference>
<dbReference type="InterPro" id="IPR025110">
    <property type="entry name" value="AMP-bd_C"/>
</dbReference>
<dbReference type="Pfam" id="PF13193">
    <property type="entry name" value="AMP-binding_C"/>
    <property type="match status" value="4"/>
</dbReference>
<accession>A0ABR4SWH0</accession>
<keyword evidence="7" id="KW-1185">Reference proteome</keyword>
<dbReference type="Gene3D" id="3.40.50.980">
    <property type="match status" value="4"/>
</dbReference>
<evidence type="ECO:0000313" key="6">
    <source>
        <dbReference type="EMBL" id="KEG39405.1"/>
    </source>
</evidence>
<dbReference type="InterPro" id="IPR020845">
    <property type="entry name" value="AMP-binding_CS"/>
</dbReference>
<organism evidence="6 7">
    <name type="scientific">Streptomyces griseorubens</name>
    <dbReference type="NCBI Taxonomy" id="66897"/>
    <lineage>
        <taxon>Bacteria</taxon>
        <taxon>Bacillati</taxon>
        <taxon>Actinomycetota</taxon>
        <taxon>Actinomycetes</taxon>
        <taxon>Kitasatosporales</taxon>
        <taxon>Streptomycetaceae</taxon>
        <taxon>Streptomyces</taxon>
        <taxon>Streptomyces althioticus group</taxon>
    </lineage>
</organism>
<dbReference type="InterPro" id="IPR042099">
    <property type="entry name" value="ANL_N_sf"/>
</dbReference>
<dbReference type="SMART" id="SM00823">
    <property type="entry name" value="PKS_PP"/>
    <property type="match status" value="4"/>
</dbReference>
<dbReference type="CDD" id="cd19543">
    <property type="entry name" value="DCL_NRPS"/>
    <property type="match status" value="1"/>
</dbReference>
<dbReference type="Proteomes" id="UP000027632">
    <property type="component" value="Unassembled WGS sequence"/>
</dbReference>
<dbReference type="NCBIfam" id="NF003417">
    <property type="entry name" value="PRK04813.1"/>
    <property type="match status" value="4"/>
</dbReference>
<feature type="domain" description="Carrier" evidence="5">
    <location>
        <begin position="2004"/>
        <end position="2079"/>
    </location>
</feature>
<dbReference type="PROSITE" id="PS50075">
    <property type="entry name" value="CARRIER"/>
    <property type="match status" value="4"/>
</dbReference>
<comment type="caution">
    <text evidence="6">The sequence shown here is derived from an EMBL/GenBank/DDBJ whole genome shotgun (WGS) entry which is preliminary data.</text>
</comment>
<dbReference type="Gene3D" id="3.30.559.10">
    <property type="entry name" value="Chloramphenicol acetyltransferase-like domain"/>
    <property type="match status" value="5"/>
</dbReference>
<dbReference type="Gene3D" id="3.30.300.30">
    <property type="match status" value="4"/>
</dbReference>
<dbReference type="PROSITE" id="PS00012">
    <property type="entry name" value="PHOSPHOPANTETHEINE"/>
    <property type="match status" value="3"/>
</dbReference>
<sequence>MARSNRTVDDILPLSPLQSGLLFHSLFDASDESAPDIYTVQSTFHLAGPLDAGRAREAADALLRRHASLRVAFRQRKDGEWVQIVAARYKLPWTEIDLSHLPEAEADAEARRATLADREQRFDTGRPPLIRFTLIRLGAESHRLLLTIHHTVLDGWSLPTLLKEYHALYLSGGDARGLPAVAPYRDYLAWLSRQDADASRAAWDAMLDGLTAPTLVAGTAEHTPQDPGRHEFGLTEEQTRALTARARSAGVTVNTVVQAAWALVLAGLTGRDDVVFGVTVNGRPAELPGIESMVGLFINTLPLRIRLQPRLTAGALLGAVHHAQAELIAHQYLGLSEIQHRTGLGPLFDTSVVFENFPFDSAPAVSADSDPLRVVGAESHSANHFPLSLVGMPQEALRFKLFHQRDLFDDVAAAAIVDRFLGLLDTLVREPGRLLGRIDVIGADETAHALAAAAGPEGAAARGARLPTLPELFTAQAAATPDAPGVRAGDEVLTYRELDARASYVARTLIEHGVTPGRTVAVLLPRGIDLVVALLGVAKSGGAYVPLDPEHPAERVAAVLADADPVLALVEPGSDLSGTRTLAVTDEEAASFTAAPHPHDPAYLIFTSGSTGRPKGVVVEHGSVAAYLVRAREAYPDAAGLTLVHSSATFDLTVTGLYTPLVSGGCAHLAELPEAVGGPRPTFLKGTPSHLELLETLPAEVSPSGTLVLGGEALRGEALRSWRAAHPDATVINAYGPTEATVNCLEFRIEPGTELADGAVPIGRPFADTRAYVLDAALRPVAPGVAGELYISGVVLARGYLGRPGLTAERFVADLYGPPGARMYRTGDLARRLPDGTFVYAGRADDQIKLRGFRIEPGEIEAVAAAHADVTRAVVLASEDRPGDARLIAWVTPETVDTEALRAHLADALPAYMVPSAIVALPAMPLTPNGKIDRKALPAPEEPTTALPVQRTQRDPREDLVRDLFAGVLGLSSVGPHDDFFDLGGHSLLAIRLVSRLRAALGIELSVKHLFQNSTPAALVRSLGAAEEARPALVRTERPARLPLSYGQQRLWFLHRMEGPNPVYNLASALRLTGPLDHDALRAAYADVVVRHESLRTVIAEDEQGVHQIVLDDVRPELTHVRCTEDELAGLLAEHARHPFDLSADLPLKLFLYELAEDRHELLVLLHHVAGDGWSTPLLTRDLTRAYAARAESAAPRWQELPVQYADFALWQRELLGSEDDPDSRASRQLAFWRETLADLPEELALPTDRPRPAVASYRGDNVRITVPAALHRAVAECARAADATVFMVVQAALAVTLSRLGAGDDVPLGSPVAGRLDEALDDLVGDFINTLVLRTDVSGDPTFTELLARVRETDLAAWSHQDLPFERLVEVLNPARSLARSPLFQTLLAFNNTGGPAGSGPAEAQLGRLSVTARGGVGSKVAKFDLAFNLRERHTDDGAADGMTGILEYAADLFDHSTAERLVERFVTVLARLVADPAQRVRAVDVLLDGERTAALALPSGTARAAEDRWFLDRFEQHAARRPDAPAVTVGDLTLSYGELNRRANAMARLLTERGAAPERFVAVALPRTADLLVTLLAVQKSGAAYLPLDTGFPADRIHRMITDAAPAVLVTTSELLPGLPDVAVPTVLADEADLTGYADRDLGVRAAAGGAAYVLHTSGSTGVPKGVVVPRGALDNFLRAMADRCRVTTDDRLLAVTTIGFDIAGLELYLPLACGAHVVVAGPDTVRDPEALRAAVTRHGITLMQATPTLWRAATGRDASFLAGVRVLAGGEALPADLAATLTAGARSVLNVYGPTETTVWSTAAEITDPAGIHLGDPVDNTGVYVLDDRLRPVAPGVPGELYLSGSGLARGYLRQPGRTAERFVADPFGVAGSLMYRTGDIVRRTPAGRLEYVGRGDQQVKLRGFRIETGEIEAVLTAHADVRAAAVGVRPDASGEARLVAWVVTDLDVLALRGHVSAAVPEYMVPAAFVTLPELPLTANGKLDRNALPDPAETHDTAGRPPRSPQEEILCGLFAEILSRPRISIDDDFFAVGGHSLAAMRLVGRIRSVLDVDLPISVLFEAPTVAALAARLTGAGASRAPLTAGERPERLPASPAQQRLWFLGKFDESGSPTYNVPVVLRLSGALDEQALAAALTDVITRHETLRTVFAEDTEGPYQVILDPRPVPTAKRPATEEELPALLTEAARIGFDLAADLPLRAHLFALAPDEHALLLVMHHIAGDGGWSVPLLVKDLATAYAARRAGEEPGWQPLAVQYADYTLWQREVLGSADDPDSELGRQLAYWREALADLPEELTLPTDRPRPLTGTGRGADLRFHIPAELHAELESLAQKHRASLFMVVQAAVAVALSRLGAGEDIPLGTPSAGRVNEALDGLIGFFVNTLVLRTDLSGAPTFAEVLDRVRNTSLNAYAHQDVPFERLVEALNPDRSLGRHPLFQTMVTWNNAAQEATGRLAEDLPDLRMRVREVDAQVATFDLLFAFSDLRTERGAPDGLAVRLEYATDLYDPATAELFVSTLTTVLAAVAADAERPVHRIDVLPPAARTHLLGATDGPEPRPYRQLAKLLAAQAERTSDVVAVTDEHGSLTYRELHERARALAVELLGLGLGPEDRVAVALPRGTDLAVALVATLTAGAAYVPIDPDLPSERVALMLADTAPGALVTTARTAASLPAVRVPQVLVEVPWPAADATQAFPEVLPGHPAYVIYTSGSTGRPKGIVMPHGALANLLDWHERAVPAPPGTVVAQFTAVGFDVSVQEILSALLTGKTLAVVPEDTRRDPRELAHWLADHAVAELYAPNLVIEGVLEAARECGADLSGLRHLVQAGEALTLRAPVRAHHAAAPTRLHNHYGPAETHVVTTWTLPADTASWPDTPPIGRPVDGVGVRLLDAGLLPVPPGVIGELHLSGAALARGYLGRPDLTAERFVADPYGPPGSRMYRTGDLARTTPDGDLVYVGRADHQVKIRGFRIEPGEIEAALTGHEDVVRSAVVVREDTPGDQRLVAYVVPRQGGTPSASALRSHLVALLPSHMVPAAYVPLGELPLTRTGKLDRAALPAPAPDLAAVRAPRTAREEVLCGLFAEVLGRPAVGVDQDFFDLGGHSLLATRLVARIRTVLGVELAVRGLFEQPTPAGLAALLDEADGARPAVTRRERPERIPLSPAQRRLWFLHRLEGPSATWNMPTALKLTGPLDEEALGAALADVVTRHESLRTVFAEESGSGYQVIRTPDETLAALGTLRAADVAPDRLTQELSATAGRPFDLAAEPPLRVTLLRTGPQEHVLLLVLHHIATDGWSAPVLARDLNQAYAARHVGRAPAWSELPVQYADYTLWQRDVLGSEDDPDSVAARQLTYWKRALAEIPEELALPADRPRPAVASHRGDTVPFHIPADLHAGLARLAGENRASLFMVVQAAWATLLSRLGAGEDIPVGTPVAGRTDEALDDLVGFFVNTLVLRADLSGNPSFTELVDRVRETSLGAYAHQDVPFERLVEVLNPARSLARHPLFQTMLMWNNNDDRIAADAGDGFAGLTAETLPLGTRVAKYDLTLAMKEVYAADGGAAGLHGHLEFATDLFDRPTAESFVERFTRVLRTVVERPGIPVADVDVMDPGEREKVLGEWNDSDREVPDATLTRLFAQRVAISPEACALVFGDLGVSYRELNARANQLAHWLAEQGAGPERLVAVALPRSPELLVALLAVLKTGAGYVPVDPDFPEERIAYILQDAAPVLTLTEELLARTDLSAYGFDDPVVRGSSAQNTAYVIYTSGSTGRPKGVTVTQAALVNFLTAMQDRFALTEYDRLVAVTTVGFDIAGLELFLPLLHGAQVVLAPREVVRDPAALLALVRESGATLMQATPSLWQALAEAGGVPAGLRVLVGGEALPASLARTLAEGGRTVTNLYGPTETTVWSTAADITDEVTIGGPIANTRLYVLDAGLRPVPVGVAGELYIAGAGVARGYHRRPALTSERFVADPYGPAGTRMYRTGDLVRRTASGELEYLGRTDFQVKVRGFRIELGEIETVIADHPDLARAAVVVREDSPGDQRIVAYAVPVAARSGPHHSLLRKYAAASLPEYMVPAAFVTLDELPLTPNGKLDRAALPAPSYGLEHAGRAPRTPQEEILCGLFAEVLGVPRVAVDEDFFSRGGHSLLALRLMTRVRATLGVDLPVRQLFETPTVAGLAGLLGSGDTARPALETRPRPERVPVSFAQRRLWFLNRLEGPGAAHNIPTTLRLSGSLDREALAAALADVVTRHETLRTIFAEDDRPALRRRTGTKENS</sequence>
<dbReference type="InterPro" id="IPR001242">
    <property type="entry name" value="Condensation_dom"/>
</dbReference>
<dbReference type="SUPFAM" id="SSF56801">
    <property type="entry name" value="Acetyl-CoA synthetase-like"/>
    <property type="match status" value="4"/>
</dbReference>
<evidence type="ECO:0000256" key="1">
    <source>
        <dbReference type="ARBA" id="ARBA00001957"/>
    </source>
</evidence>
<keyword evidence="3" id="KW-0597">Phosphoprotein</keyword>
<dbReference type="Gene3D" id="3.30.559.30">
    <property type="entry name" value="Nonribosomal peptide synthetase, condensation domain"/>
    <property type="match status" value="4"/>
</dbReference>
<evidence type="ECO:0000256" key="3">
    <source>
        <dbReference type="ARBA" id="ARBA00022553"/>
    </source>
</evidence>
<proteinExistence type="predicted"/>
<dbReference type="Pfam" id="PF00668">
    <property type="entry name" value="Condensation"/>
    <property type="match status" value="5"/>
</dbReference>
<dbReference type="InterPro" id="IPR009081">
    <property type="entry name" value="PP-bd_ACP"/>
</dbReference>
<keyword evidence="2" id="KW-0596">Phosphopantetheine</keyword>
<evidence type="ECO:0000259" key="5">
    <source>
        <dbReference type="PROSITE" id="PS50075"/>
    </source>
</evidence>
<dbReference type="CDD" id="cd12116">
    <property type="entry name" value="A_NRPS_Ta1_like"/>
    <property type="match status" value="1"/>
</dbReference>
<dbReference type="PANTHER" id="PTHR45527">
    <property type="entry name" value="NONRIBOSOMAL PEPTIDE SYNTHETASE"/>
    <property type="match status" value="1"/>
</dbReference>
<dbReference type="InterPro" id="IPR023213">
    <property type="entry name" value="CAT-like_dom_sf"/>
</dbReference>
<dbReference type="CDD" id="cd17651">
    <property type="entry name" value="A_NRPS_VisG_like"/>
    <property type="match status" value="1"/>
</dbReference>
<feature type="domain" description="Carrier" evidence="5">
    <location>
        <begin position="4111"/>
        <end position="4186"/>
    </location>
</feature>
<reference evidence="6 7" key="1">
    <citation type="submission" date="2014-04" db="EMBL/GenBank/DDBJ databases">
        <title>Draft genome sequence of the novel Streptomyces griseorubens JSD-1 playing a role in carbon and nitrogen cycle.</title>
        <authorList>
            <consortium name="Shanghai Jiao Tong University"/>
            <person name="Feng H."/>
            <person name="Sun Y."/>
            <person name="Zhi Y."/>
            <person name="Mao L."/>
            <person name="Luo Y."/>
            <person name="Wei X."/>
            <person name="Zhou P."/>
        </authorList>
    </citation>
    <scope>NUCLEOTIDE SEQUENCE [LARGE SCALE GENOMIC DNA]</scope>
    <source>
        <strain evidence="6 7">JSD-1</strain>
    </source>
</reference>
<name>A0ABR4SWH0_9ACTN</name>
<dbReference type="InterPro" id="IPR010071">
    <property type="entry name" value="AA_adenyl_dom"/>
</dbReference>
<feature type="domain" description="Carrier" evidence="5">
    <location>
        <begin position="3067"/>
        <end position="3142"/>
    </location>
</feature>
<dbReference type="NCBIfam" id="TIGR01733">
    <property type="entry name" value="AA-adenyl-dom"/>
    <property type="match status" value="4"/>
</dbReference>
<dbReference type="InterPro" id="IPR020806">
    <property type="entry name" value="PKS_PP-bd"/>
</dbReference>
<dbReference type="SUPFAM" id="SSF47336">
    <property type="entry name" value="ACP-like"/>
    <property type="match status" value="4"/>
</dbReference>